<sequence length="403" mass="44546">MKRLQLQRWSSTVLLPRARTNNRLHQQLYSTGSRLQSTASPVQSESSIPDDIEDASFQDPNVMRHIRRAHKRKMQLQYPSPPVEAATKSAKLAALHARLYLPSRLPLQTLARTLVDVSADHNPDFNNESLATLGHDLLSHYTSEHLICTYPRLPLSVTFAAMYAYVGPKTLSAISTEWGIENATVPGGEVDPGVLQFKRIDPGTDVNEVSQLESPRPYAAQKNWRMTVSSKTFYDNEFGDAMKGSAASGQGVTYEAARATFVRAVVGAIYLHAGRPAAKRFFEQHILSRHLNISELFNFSQPARDLARLCARENFEAPVAKIISETGRKSRSPVFVVGIFSGQDKLGEGAGPSLIEARERAALSALKGWYLYSPLNPRVPSSMEEEGAAPWKPAHIDLGEIVV</sequence>
<proteinExistence type="inferred from homology"/>
<dbReference type="PROSITE" id="PS50137">
    <property type="entry name" value="DS_RBD"/>
    <property type="match status" value="1"/>
</dbReference>
<gene>
    <name evidence="12" type="ORF">PENSTE_c008G03270</name>
</gene>
<feature type="compositionally biased region" description="Polar residues" evidence="9">
    <location>
        <begin position="31"/>
        <end position="47"/>
    </location>
</feature>
<dbReference type="SMART" id="SM00358">
    <property type="entry name" value="DSRM"/>
    <property type="match status" value="1"/>
</dbReference>
<keyword evidence="4" id="KW-0496">Mitochondrion</keyword>
<dbReference type="GO" id="GO:0004525">
    <property type="term" value="F:ribonuclease III activity"/>
    <property type="evidence" value="ECO:0007669"/>
    <property type="project" value="InterPro"/>
</dbReference>
<dbReference type="Gene3D" id="3.30.160.20">
    <property type="match status" value="1"/>
</dbReference>
<dbReference type="SUPFAM" id="SSF69065">
    <property type="entry name" value="RNase III domain-like"/>
    <property type="match status" value="1"/>
</dbReference>
<evidence type="ECO:0000256" key="4">
    <source>
        <dbReference type="ARBA" id="ARBA00023128"/>
    </source>
</evidence>
<feature type="domain" description="RNase III" evidence="11">
    <location>
        <begin position="92"/>
        <end position="274"/>
    </location>
</feature>
<comment type="caution">
    <text evidence="12">The sequence shown here is derived from an EMBL/GenBank/DDBJ whole genome shotgun (WGS) entry which is preliminary data.</text>
</comment>
<organism evidence="12 13">
    <name type="scientific">Penicillium steckii</name>
    <dbReference type="NCBI Taxonomy" id="303698"/>
    <lineage>
        <taxon>Eukaryota</taxon>
        <taxon>Fungi</taxon>
        <taxon>Dikarya</taxon>
        <taxon>Ascomycota</taxon>
        <taxon>Pezizomycotina</taxon>
        <taxon>Eurotiomycetes</taxon>
        <taxon>Eurotiomycetidae</taxon>
        <taxon>Eurotiales</taxon>
        <taxon>Aspergillaceae</taxon>
        <taxon>Penicillium</taxon>
    </lineage>
</organism>
<dbReference type="InterPro" id="IPR044443">
    <property type="entry name" value="Ribosomal_mL44_DSRM_fung"/>
</dbReference>
<comment type="subcellular location">
    <subcellularLocation>
        <location evidence="1">Mitochondrion</location>
    </subcellularLocation>
</comment>
<evidence type="ECO:0000256" key="3">
    <source>
        <dbReference type="ARBA" id="ARBA00022980"/>
    </source>
</evidence>
<evidence type="ECO:0000259" key="10">
    <source>
        <dbReference type="PROSITE" id="PS50137"/>
    </source>
</evidence>
<protein>
    <recommendedName>
        <fullName evidence="7">Large ribosomal subunit protein mL44</fullName>
    </recommendedName>
</protein>
<dbReference type="STRING" id="303698.A0A1V6TCC2"/>
<dbReference type="GO" id="GO:0003725">
    <property type="term" value="F:double-stranded RNA binding"/>
    <property type="evidence" value="ECO:0007669"/>
    <property type="project" value="InterPro"/>
</dbReference>
<dbReference type="Gene3D" id="1.10.1520.10">
    <property type="entry name" value="Ribonuclease III domain"/>
    <property type="match status" value="1"/>
</dbReference>
<evidence type="ECO:0000256" key="7">
    <source>
        <dbReference type="ARBA" id="ARBA00035187"/>
    </source>
</evidence>
<evidence type="ECO:0000259" key="11">
    <source>
        <dbReference type="PROSITE" id="PS50142"/>
    </source>
</evidence>
<keyword evidence="3" id="KW-0689">Ribosomal protein</keyword>
<evidence type="ECO:0000313" key="13">
    <source>
        <dbReference type="Proteomes" id="UP000191285"/>
    </source>
</evidence>
<dbReference type="EMBL" id="MLKD01000008">
    <property type="protein sequence ID" value="OQE23831.1"/>
    <property type="molecule type" value="Genomic_DNA"/>
</dbReference>
<dbReference type="CDD" id="cd19873">
    <property type="entry name" value="DSRM_MRPL3_like"/>
    <property type="match status" value="1"/>
</dbReference>
<dbReference type="Proteomes" id="UP000191285">
    <property type="component" value="Unassembled WGS sequence"/>
</dbReference>
<dbReference type="AlphaFoldDB" id="A0A1V6TCC2"/>
<evidence type="ECO:0000256" key="5">
    <source>
        <dbReference type="ARBA" id="ARBA00023274"/>
    </source>
</evidence>
<dbReference type="GO" id="GO:0003735">
    <property type="term" value="F:structural constituent of ribosome"/>
    <property type="evidence" value="ECO:0007669"/>
    <property type="project" value="TreeGrafter"/>
</dbReference>
<dbReference type="GO" id="GO:0005739">
    <property type="term" value="C:mitochondrion"/>
    <property type="evidence" value="ECO:0007669"/>
    <property type="project" value="TreeGrafter"/>
</dbReference>
<reference evidence="13" key="1">
    <citation type="journal article" date="2017" name="Nat. Microbiol.">
        <title>Global analysis of biosynthetic gene clusters reveals vast potential of secondary metabolite production in Penicillium species.</title>
        <authorList>
            <person name="Nielsen J.C."/>
            <person name="Grijseels S."/>
            <person name="Prigent S."/>
            <person name="Ji B."/>
            <person name="Dainat J."/>
            <person name="Nielsen K.F."/>
            <person name="Frisvad J.C."/>
            <person name="Workman M."/>
            <person name="Nielsen J."/>
        </authorList>
    </citation>
    <scope>NUCLEOTIDE SEQUENCE [LARGE SCALE GENOMIC DNA]</scope>
    <source>
        <strain evidence="13">IBT 24891</strain>
    </source>
</reference>
<dbReference type="SUPFAM" id="SSF54768">
    <property type="entry name" value="dsRNA-binding domain-like"/>
    <property type="match status" value="1"/>
</dbReference>
<accession>A0A1V6TCC2</accession>
<dbReference type="PROSITE" id="PS50142">
    <property type="entry name" value="RNASE_3_2"/>
    <property type="match status" value="1"/>
</dbReference>
<dbReference type="PANTHER" id="PTHR11207">
    <property type="entry name" value="RIBONUCLEASE III"/>
    <property type="match status" value="1"/>
</dbReference>
<keyword evidence="13" id="KW-1185">Reference proteome</keyword>
<dbReference type="InterPro" id="IPR000999">
    <property type="entry name" value="RNase_III_dom"/>
</dbReference>
<dbReference type="InterPro" id="IPR036389">
    <property type="entry name" value="RNase_III_sf"/>
</dbReference>
<feature type="domain" description="DRBM" evidence="10">
    <location>
        <begin position="301"/>
        <end position="371"/>
    </location>
</feature>
<keyword evidence="2 8" id="KW-0694">RNA-binding</keyword>
<evidence type="ECO:0000256" key="2">
    <source>
        <dbReference type="ARBA" id="ARBA00022884"/>
    </source>
</evidence>
<name>A0A1V6TCC2_9EURO</name>
<dbReference type="InterPro" id="IPR044444">
    <property type="entry name" value="Ribosomal_mL44_DSRM_metazoa"/>
</dbReference>
<evidence type="ECO:0000256" key="8">
    <source>
        <dbReference type="PROSITE-ProRule" id="PRU00266"/>
    </source>
</evidence>
<dbReference type="FunFam" id="3.30.160.20:FF:000043">
    <property type="entry name" value="60S ribosomal protein L3"/>
    <property type="match status" value="1"/>
</dbReference>
<dbReference type="PANTHER" id="PTHR11207:SF32">
    <property type="entry name" value="LARGE RIBOSOMAL SUBUNIT PROTEIN ML44"/>
    <property type="match status" value="1"/>
</dbReference>
<evidence type="ECO:0000313" key="12">
    <source>
        <dbReference type="EMBL" id="OQE23831.1"/>
    </source>
</evidence>
<evidence type="ECO:0000256" key="6">
    <source>
        <dbReference type="ARBA" id="ARBA00024034"/>
    </source>
</evidence>
<dbReference type="InterPro" id="IPR014720">
    <property type="entry name" value="dsRBD_dom"/>
</dbReference>
<feature type="region of interest" description="Disordered" evidence="9">
    <location>
        <begin position="31"/>
        <end position="54"/>
    </location>
</feature>
<evidence type="ECO:0000256" key="9">
    <source>
        <dbReference type="SAM" id="MobiDB-lite"/>
    </source>
</evidence>
<keyword evidence="5" id="KW-0687">Ribonucleoprotein</keyword>
<dbReference type="OrthoDB" id="67027at2759"/>
<dbReference type="Pfam" id="PF22892">
    <property type="entry name" value="DSRM_MRPL44"/>
    <property type="match status" value="1"/>
</dbReference>
<evidence type="ECO:0000256" key="1">
    <source>
        <dbReference type="ARBA" id="ARBA00004173"/>
    </source>
</evidence>
<comment type="similarity">
    <text evidence="6">Belongs to the ribonuclease III family. Mitochondrion-specific ribosomal protein mL44 subfamily.</text>
</comment>
<dbReference type="SMART" id="SM00535">
    <property type="entry name" value="RIBOc"/>
    <property type="match status" value="1"/>
</dbReference>
<dbReference type="GO" id="GO:0006396">
    <property type="term" value="P:RNA processing"/>
    <property type="evidence" value="ECO:0007669"/>
    <property type="project" value="InterPro"/>
</dbReference>